<sequence>MATSGRPRLGQEGDTLAPLIRDVTAGNFSAASFLEAQQRTTASWSKEALVGMLALFVMILIPFLGFACKNKRLRRIFAHRWKNVRRPKEENDSDVEAGLSSFEESEHTGLVVIETESLGREGDDAPAPTHTGFGMEKSALRGRLADTNRHPKWSAQIVVDGVLISIRNGREGHRKGSAEDAGERT</sequence>
<gene>
    <name evidence="2" type="ORF">K469DRAFT_682581</name>
</gene>
<proteinExistence type="predicted"/>
<organism evidence="2 3">
    <name type="scientific">Zopfia rhizophila CBS 207.26</name>
    <dbReference type="NCBI Taxonomy" id="1314779"/>
    <lineage>
        <taxon>Eukaryota</taxon>
        <taxon>Fungi</taxon>
        <taxon>Dikarya</taxon>
        <taxon>Ascomycota</taxon>
        <taxon>Pezizomycotina</taxon>
        <taxon>Dothideomycetes</taxon>
        <taxon>Dothideomycetes incertae sedis</taxon>
        <taxon>Zopfiaceae</taxon>
        <taxon>Zopfia</taxon>
    </lineage>
</organism>
<accession>A0A6A6DDG3</accession>
<keyword evidence="1" id="KW-0812">Transmembrane</keyword>
<dbReference type="EMBL" id="ML994710">
    <property type="protein sequence ID" value="KAF2176412.1"/>
    <property type="molecule type" value="Genomic_DNA"/>
</dbReference>
<feature type="transmembrane region" description="Helical" evidence="1">
    <location>
        <begin position="48"/>
        <end position="68"/>
    </location>
</feature>
<evidence type="ECO:0000256" key="1">
    <source>
        <dbReference type="SAM" id="Phobius"/>
    </source>
</evidence>
<evidence type="ECO:0000313" key="2">
    <source>
        <dbReference type="EMBL" id="KAF2176412.1"/>
    </source>
</evidence>
<name>A0A6A6DDG3_9PEZI</name>
<dbReference type="Proteomes" id="UP000800200">
    <property type="component" value="Unassembled WGS sequence"/>
</dbReference>
<keyword evidence="3" id="KW-1185">Reference proteome</keyword>
<evidence type="ECO:0000313" key="3">
    <source>
        <dbReference type="Proteomes" id="UP000800200"/>
    </source>
</evidence>
<dbReference type="AlphaFoldDB" id="A0A6A6DDG3"/>
<reference evidence="2" key="1">
    <citation type="journal article" date="2020" name="Stud. Mycol.">
        <title>101 Dothideomycetes genomes: a test case for predicting lifestyles and emergence of pathogens.</title>
        <authorList>
            <person name="Haridas S."/>
            <person name="Albert R."/>
            <person name="Binder M."/>
            <person name="Bloem J."/>
            <person name="Labutti K."/>
            <person name="Salamov A."/>
            <person name="Andreopoulos B."/>
            <person name="Baker S."/>
            <person name="Barry K."/>
            <person name="Bills G."/>
            <person name="Bluhm B."/>
            <person name="Cannon C."/>
            <person name="Castanera R."/>
            <person name="Culley D."/>
            <person name="Daum C."/>
            <person name="Ezra D."/>
            <person name="Gonzalez J."/>
            <person name="Henrissat B."/>
            <person name="Kuo A."/>
            <person name="Liang C."/>
            <person name="Lipzen A."/>
            <person name="Lutzoni F."/>
            <person name="Magnuson J."/>
            <person name="Mondo S."/>
            <person name="Nolan M."/>
            <person name="Ohm R."/>
            <person name="Pangilinan J."/>
            <person name="Park H.-J."/>
            <person name="Ramirez L."/>
            <person name="Alfaro M."/>
            <person name="Sun H."/>
            <person name="Tritt A."/>
            <person name="Yoshinaga Y."/>
            <person name="Zwiers L.-H."/>
            <person name="Turgeon B."/>
            <person name="Goodwin S."/>
            <person name="Spatafora J."/>
            <person name="Crous P."/>
            <person name="Grigoriev I."/>
        </authorList>
    </citation>
    <scope>NUCLEOTIDE SEQUENCE</scope>
    <source>
        <strain evidence="2">CBS 207.26</strain>
    </source>
</reference>
<protein>
    <submittedName>
        <fullName evidence="2">Uncharacterized protein</fullName>
    </submittedName>
</protein>
<keyword evidence="1" id="KW-0472">Membrane</keyword>
<keyword evidence="1" id="KW-1133">Transmembrane helix</keyword>